<protein>
    <submittedName>
        <fullName evidence="3">MATH domain-containing protein</fullName>
    </submittedName>
</protein>
<dbReference type="Gene3D" id="2.60.210.10">
    <property type="entry name" value="Apoptosis, Tumor Necrosis Factor Receptor Associated Protein 2, Chain A"/>
    <property type="match status" value="1"/>
</dbReference>
<dbReference type="AlphaFoldDB" id="A0A1I7WD64"/>
<accession>A0A1I7WD64</accession>
<name>A0A1I7WD64_HETBA</name>
<dbReference type="WBParaSite" id="Hba_02646">
    <property type="protein sequence ID" value="Hba_02646"/>
    <property type="gene ID" value="Hba_02646"/>
</dbReference>
<dbReference type="SUPFAM" id="SSF49599">
    <property type="entry name" value="TRAF domain-like"/>
    <property type="match status" value="1"/>
</dbReference>
<feature type="domain" description="MATH" evidence="1">
    <location>
        <begin position="77"/>
        <end position="206"/>
    </location>
</feature>
<dbReference type="PANTHER" id="PTHR47022">
    <property type="entry name" value="BTB AND MATH DOMAIN-CONTAINING PROTEIN 36-RELATED"/>
    <property type="match status" value="1"/>
</dbReference>
<dbReference type="InterPro" id="IPR002083">
    <property type="entry name" value="MATH/TRAF_dom"/>
</dbReference>
<evidence type="ECO:0000313" key="3">
    <source>
        <dbReference type="WBParaSite" id="Hba_02646"/>
    </source>
</evidence>
<evidence type="ECO:0000259" key="1">
    <source>
        <dbReference type="PROSITE" id="PS50144"/>
    </source>
</evidence>
<organism evidence="2 3">
    <name type="scientific">Heterorhabditis bacteriophora</name>
    <name type="common">Entomopathogenic nematode worm</name>
    <dbReference type="NCBI Taxonomy" id="37862"/>
    <lineage>
        <taxon>Eukaryota</taxon>
        <taxon>Metazoa</taxon>
        <taxon>Ecdysozoa</taxon>
        <taxon>Nematoda</taxon>
        <taxon>Chromadorea</taxon>
        <taxon>Rhabditida</taxon>
        <taxon>Rhabditina</taxon>
        <taxon>Rhabditomorpha</taxon>
        <taxon>Strongyloidea</taxon>
        <taxon>Heterorhabditidae</taxon>
        <taxon>Heterorhabditis</taxon>
    </lineage>
</organism>
<reference evidence="3" key="1">
    <citation type="submission" date="2016-11" db="UniProtKB">
        <authorList>
            <consortium name="WormBaseParasite"/>
        </authorList>
    </citation>
    <scope>IDENTIFICATION</scope>
</reference>
<dbReference type="Pfam" id="PF22486">
    <property type="entry name" value="MATH_2"/>
    <property type="match status" value="1"/>
</dbReference>
<proteinExistence type="predicted"/>
<keyword evidence="2" id="KW-1185">Reference proteome</keyword>
<dbReference type="Proteomes" id="UP000095283">
    <property type="component" value="Unplaced"/>
</dbReference>
<dbReference type="PANTHER" id="PTHR47022:SF1">
    <property type="entry name" value="BTB AND MATH DOMAIN-CONTAINING PROTEIN 36-RELATED"/>
    <property type="match status" value="1"/>
</dbReference>
<evidence type="ECO:0000313" key="2">
    <source>
        <dbReference type="Proteomes" id="UP000095283"/>
    </source>
</evidence>
<dbReference type="InterPro" id="IPR008974">
    <property type="entry name" value="TRAF-like"/>
</dbReference>
<sequence length="215" mass="24140">MSPSKDFHLVGKSSSRFGEKRTNLCNAHQNGLRCRRSTTSVACQTDQTEEYSVIVPSSVASSKVTTPEPATTSTASDGVLRLMIQNFRNMTDTVRGPNKRIQGVNWRIMVMPRQHVVQKKGTQKCLGFFLQCCPEAYSDAWSCQASAELRLISQRAGIPHFTRKTNHGYTAKENDWGYSCFMTWADILDESQGYIKDDRVILEVSVKAEPPKNIL</sequence>
<dbReference type="PROSITE" id="PS50144">
    <property type="entry name" value="MATH"/>
    <property type="match status" value="1"/>
</dbReference>
<dbReference type="SMART" id="SM00061">
    <property type="entry name" value="MATH"/>
    <property type="match status" value="1"/>
</dbReference>